<dbReference type="InterPro" id="IPR029069">
    <property type="entry name" value="HotDog_dom_sf"/>
</dbReference>
<dbReference type="InterPro" id="IPR006683">
    <property type="entry name" value="Thioestr_dom"/>
</dbReference>
<keyword evidence="4" id="KW-1185">Reference proteome</keyword>
<dbReference type="Pfam" id="PF03061">
    <property type="entry name" value="4HBT"/>
    <property type="match status" value="1"/>
</dbReference>
<gene>
    <name evidence="3" type="ORF">K7G82_14940</name>
</gene>
<sequence length="122" mass="12838">MSGLNALLGLRLIGMEDDAFAVALDIDDRHHHDLGLVHGGIYLTLADVAMARIAMHHLGGGNVRTVELKTNFLRPFATGPITARGRIVSAGRRLIFAEARIEGGGRLLATASATLAISGETA</sequence>
<evidence type="ECO:0000259" key="2">
    <source>
        <dbReference type="Pfam" id="PF03061"/>
    </source>
</evidence>
<reference evidence="3 4" key="1">
    <citation type="submission" date="2021-08" db="EMBL/GenBank/DDBJ databases">
        <authorList>
            <person name="Tuo L."/>
        </authorList>
    </citation>
    <scope>NUCLEOTIDE SEQUENCE [LARGE SCALE GENOMIC DNA]</scope>
    <source>
        <strain evidence="3 4">JCM 31229</strain>
    </source>
</reference>
<dbReference type="Gene3D" id="3.10.129.10">
    <property type="entry name" value="Hotdog Thioesterase"/>
    <property type="match status" value="1"/>
</dbReference>
<dbReference type="InterPro" id="IPR003736">
    <property type="entry name" value="PAAI_dom"/>
</dbReference>
<dbReference type="SUPFAM" id="SSF54637">
    <property type="entry name" value="Thioesterase/thiol ester dehydrase-isomerase"/>
    <property type="match status" value="1"/>
</dbReference>
<dbReference type="RefSeq" id="WP_222990694.1">
    <property type="nucleotide sequence ID" value="NZ_JAINVV010000006.1"/>
</dbReference>
<feature type="domain" description="Thioesterase" evidence="2">
    <location>
        <begin position="35"/>
        <end position="105"/>
    </location>
</feature>
<keyword evidence="1" id="KW-0378">Hydrolase</keyword>
<name>A0ABS7PQK0_9SPHN</name>
<evidence type="ECO:0000313" key="4">
    <source>
        <dbReference type="Proteomes" id="UP000706039"/>
    </source>
</evidence>
<comment type="caution">
    <text evidence="3">The sequence shown here is derived from an EMBL/GenBank/DDBJ whole genome shotgun (WGS) entry which is preliminary data.</text>
</comment>
<dbReference type="CDD" id="cd03443">
    <property type="entry name" value="PaaI_thioesterase"/>
    <property type="match status" value="1"/>
</dbReference>
<accession>A0ABS7PQK0</accession>
<proteinExistence type="predicted"/>
<organism evidence="3 4">
    <name type="scientific">Sphingomonas colocasiae</name>
    <dbReference type="NCBI Taxonomy" id="1848973"/>
    <lineage>
        <taxon>Bacteria</taxon>
        <taxon>Pseudomonadati</taxon>
        <taxon>Pseudomonadota</taxon>
        <taxon>Alphaproteobacteria</taxon>
        <taxon>Sphingomonadales</taxon>
        <taxon>Sphingomonadaceae</taxon>
        <taxon>Sphingomonas</taxon>
    </lineage>
</organism>
<evidence type="ECO:0000313" key="3">
    <source>
        <dbReference type="EMBL" id="MBY8823598.1"/>
    </source>
</evidence>
<dbReference type="PANTHER" id="PTHR43240:SF1">
    <property type="entry name" value="BLR5584 PROTEIN"/>
    <property type="match status" value="1"/>
</dbReference>
<dbReference type="PANTHER" id="PTHR43240">
    <property type="entry name" value="1,4-DIHYDROXY-2-NAPHTHOYL-COA THIOESTERASE 1"/>
    <property type="match status" value="1"/>
</dbReference>
<dbReference type="Proteomes" id="UP000706039">
    <property type="component" value="Unassembled WGS sequence"/>
</dbReference>
<protein>
    <submittedName>
        <fullName evidence="3">PaaI family thioesterase</fullName>
    </submittedName>
</protein>
<dbReference type="EMBL" id="JAINVV010000006">
    <property type="protein sequence ID" value="MBY8823598.1"/>
    <property type="molecule type" value="Genomic_DNA"/>
</dbReference>
<dbReference type="NCBIfam" id="TIGR00369">
    <property type="entry name" value="unchar_dom_1"/>
    <property type="match status" value="1"/>
</dbReference>
<evidence type="ECO:0000256" key="1">
    <source>
        <dbReference type="ARBA" id="ARBA00022801"/>
    </source>
</evidence>